<gene>
    <name evidence="2" type="ORF">F2Q68_00039235</name>
</gene>
<feature type="compositionally biased region" description="Polar residues" evidence="1">
    <location>
        <begin position="75"/>
        <end position="88"/>
    </location>
</feature>
<dbReference type="CDD" id="cd00303">
    <property type="entry name" value="retropepsin_like"/>
    <property type="match status" value="1"/>
</dbReference>
<reference evidence="2" key="1">
    <citation type="submission" date="2019-12" db="EMBL/GenBank/DDBJ databases">
        <title>Genome sequencing and annotation of Brassica cretica.</title>
        <authorList>
            <person name="Studholme D.J."/>
            <person name="Sarris P.F."/>
        </authorList>
    </citation>
    <scope>NUCLEOTIDE SEQUENCE</scope>
    <source>
        <strain evidence="2">PFS-001/15</strain>
        <tissue evidence="2">Leaf</tissue>
    </source>
</reference>
<dbReference type="AlphaFoldDB" id="A0A8S9MMZ1"/>
<sequence>MTHEGFADRHPHPPHPYRVTTEDIDWQQQSATKRHQKLGNDRHESPSIDGHQPFAYRVQLCSIHVARLNALRNPSKPSETLKDNNSQQSEDKSEPMVVKQTTEGRTLRRRKEKVPRHLKRGANEKEMDNFTKGFSGYPWISHSMRLILPTDCRCSSEKPSRLNRTLRGSSISALCDTSSSVNIIPNVMADHLGLEIEPSKDLFTFVDYSKRNSGGIIRNLEVKIGNALVPVDLRVLDIKLNWNYSLLLVRDFMATIGAVCKMQTNKLCLTLIDPNVYYDPVRVVKCGNQNSHRRDLVNEGKSSKPNFPWRSGLSM</sequence>
<proteinExistence type="predicted"/>
<dbReference type="Proteomes" id="UP000712281">
    <property type="component" value="Unassembled WGS sequence"/>
</dbReference>
<evidence type="ECO:0008006" key="4">
    <source>
        <dbReference type="Google" id="ProtNLM"/>
    </source>
</evidence>
<feature type="region of interest" description="Disordered" evidence="1">
    <location>
        <begin position="72"/>
        <end position="116"/>
    </location>
</feature>
<accession>A0A8S9MMZ1</accession>
<dbReference type="EMBL" id="QGKW02000007">
    <property type="protein sequence ID" value="KAF2618689.1"/>
    <property type="molecule type" value="Genomic_DNA"/>
</dbReference>
<evidence type="ECO:0000313" key="3">
    <source>
        <dbReference type="Proteomes" id="UP000712281"/>
    </source>
</evidence>
<dbReference type="PANTHER" id="PTHR33067">
    <property type="entry name" value="RNA-DIRECTED DNA POLYMERASE-RELATED"/>
    <property type="match status" value="1"/>
</dbReference>
<evidence type="ECO:0000313" key="2">
    <source>
        <dbReference type="EMBL" id="KAF2618689.1"/>
    </source>
</evidence>
<evidence type="ECO:0000256" key="1">
    <source>
        <dbReference type="SAM" id="MobiDB-lite"/>
    </source>
</evidence>
<comment type="caution">
    <text evidence="2">The sequence shown here is derived from an EMBL/GenBank/DDBJ whole genome shotgun (WGS) entry which is preliminary data.</text>
</comment>
<feature type="compositionally biased region" description="Basic residues" evidence="1">
    <location>
        <begin position="107"/>
        <end position="116"/>
    </location>
</feature>
<protein>
    <recommendedName>
        <fullName evidence="4">Aspartic peptidase DDI1-type domain-containing protein</fullName>
    </recommendedName>
</protein>
<dbReference type="PANTHER" id="PTHR33067:SF31">
    <property type="entry name" value="RNA-DIRECTED DNA POLYMERASE"/>
    <property type="match status" value="1"/>
</dbReference>
<name>A0A8S9MMZ1_BRACR</name>
<feature type="region of interest" description="Disordered" evidence="1">
    <location>
        <begin position="27"/>
        <end position="50"/>
    </location>
</feature>
<dbReference type="InterPro" id="IPR021109">
    <property type="entry name" value="Peptidase_aspartic_dom_sf"/>
</dbReference>
<dbReference type="Gene3D" id="2.40.70.10">
    <property type="entry name" value="Acid Proteases"/>
    <property type="match status" value="1"/>
</dbReference>
<feature type="region of interest" description="Disordered" evidence="1">
    <location>
        <begin position="294"/>
        <end position="315"/>
    </location>
</feature>
<organism evidence="2 3">
    <name type="scientific">Brassica cretica</name>
    <name type="common">Mustard</name>
    <dbReference type="NCBI Taxonomy" id="69181"/>
    <lineage>
        <taxon>Eukaryota</taxon>
        <taxon>Viridiplantae</taxon>
        <taxon>Streptophyta</taxon>
        <taxon>Embryophyta</taxon>
        <taxon>Tracheophyta</taxon>
        <taxon>Spermatophyta</taxon>
        <taxon>Magnoliopsida</taxon>
        <taxon>eudicotyledons</taxon>
        <taxon>Gunneridae</taxon>
        <taxon>Pentapetalae</taxon>
        <taxon>rosids</taxon>
        <taxon>malvids</taxon>
        <taxon>Brassicales</taxon>
        <taxon>Brassicaceae</taxon>
        <taxon>Brassiceae</taxon>
        <taxon>Brassica</taxon>
    </lineage>
</organism>